<reference evidence="3" key="1">
    <citation type="submission" date="2016-06" db="UniProtKB">
        <authorList>
            <consortium name="WormBaseParasite"/>
        </authorList>
    </citation>
    <scope>IDENTIFICATION</scope>
</reference>
<dbReference type="WBParaSite" id="GPUH_0002577001-mRNA-1">
    <property type="protein sequence ID" value="GPUH_0002577001-mRNA-1"/>
    <property type="gene ID" value="GPUH_0002577001"/>
</dbReference>
<dbReference type="EMBL" id="UYRT01106629">
    <property type="protein sequence ID" value="VDN44604.1"/>
    <property type="molecule type" value="Genomic_DNA"/>
</dbReference>
<name>A0A183EXP9_9BILA</name>
<evidence type="ECO:0000313" key="2">
    <source>
        <dbReference type="Proteomes" id="UP000271098"/>
    </source>
</evidence>
<keyword evidence="2" id="KW-1185">Reference proteome</keyword>
<evidence type="ECO:0000313" key="1">
    <source>
        <dbReference type="EMBL" id="VDN44604.1"/>
    </source>
</evidence>
<evidence type="ECO:0000313" key="3">
    <source>
        <dbReference type="WBParaSite" id="GPUH_0002577001-mRNA-1"/>
    </source>
</evidence>
<dbReference type="AlphaFoldDB" id="A0A183EXP9"/>
<organism evidence="3">
    <name type="scientific">Gongylonema pulchrum</name>
    <dbReference type="NCBI Taxonomy" id="637853"/>
    <lineage>
        <taxon>Eukaryota</taxon>
        <taxon>Metazoa</taxon>
        <taxon>Ecdysozoa</taxon>
        <taxon>Nematoda</taxon>
        <taxon>Chromadorea</taxon>
        <taxon>Rhabditida</taxon>
        <taxon>Spirurina</taxon>
        <taxon>Spiruromorpha</taxon>
        <taxon>Spiruroidea</taxon>
        <taxon>Gongylonematidae</taxon>
        <taxon>Gongylonema</taxon>
    </lineage>
</organism>
<protein>
    <submittedName>
        <fullName evidence="3">DDE_Tnp_ISL3 domain-containing protein</fullName>
    </submittedName>
</protein>
<reference evidence="1 2" key="2">
    <citation type="submission" date="2018-11" db="EMBL/GenBank/DDBJ databases">
        <authorList>
            <consortium name="Pathogen Informatics"/>
        </authorList>
    </citation>
    <scope>NUCLEOTIDE SEQUENCE [LARGE SCALE GENOMIC DNA]</scope>
</reference>
<sequence length="70" mass="8441">MIRSIDAQYRIRQIDPDVATMTVIPDEKEGIKRLCEVQPIQDRLIYIAMDEHKKQLLEDRWRQRSSMVNR</sequence>
<dbReference type="Proteomes" id="UP000271098">
    <property type="component" value="Unassembled WGS sequence"/>
</dbReference>
<accession>A0A183EXP9</accession>
<dbReference type="OrthoDB" id="297496at2759"/>
<proteinExistence type="predicted"/>
<gene>
    <name evidence="1" type="ORF">GPUH_LOCUS25740</name>
</gene>